<proteinExistence type="predicted"/>
<evidence type="ECO:0000313" key="1">
    <source>
        <dbReference type="EMBL" id="GGY93599.1"/>
    </source>
</evidence>
<accession>A0A918PAZ0</accession>
<sequence length="242" mass="26303">MASREIRKVDFANLEWFDSTFGSTVKLVDGSAWHAAGNDTGGWQWNLLGRPQFADVDGDGHEDAVAGLASSGDMAMGQAWYVWLWRDGRAQQLRVPVVASTRCDRRIESVTAVPHGFEVQAFLFVDGDSCAGGGSVPITYVVGVRDGWPVRLRPQYGPLDTCDPGKLTVALHPQGKPVLYTSPDVRSPTVEPAAHYDALLVDEYAADPALSPELDWVLGIAVSGDRRVCGWARADQVRGAWH</sequence>
<organism evidence="1 2">
    <name type="scientific">Streptomyces poonensis</name>
    <dbReference type="NCBI Taxonomy" id="68255"/>
    <lineage>
        <taxon>Bacteria</taxon>
        <taxon>Bacillati</taxon>
        <taxon>Actinomycetota</taxon>
        <taxon>Actinomycetes</taxon>
        <taxon>Kitasatosporales</taxon>
        <taxon>Streptomycetaceae</taxon>
        <taxon>Streptomyces</taxon>
    </lineage>
</organism>
<evidence type="ECO:0000313" key="2">
    <source>
        <dbReference type="Proteomes" id="UP000622166"/>
    </source>
</evidence>
<keyword evidence="2" id="KW-1185">Reference proteome</keyword>
<reference evidence="1" key="1">
    <citation type="journal article" date="2014" name="Int. J. Syst. Evol. Microbiol.">
        <title>Complete genome sequence of Corynebacterium casei LMG S-19264T (=DSM 44701T), isolated from a smear-ripened cheese.</title>
        <authorList>
            <consortium name="US DOE Joint Genome Institute (JGI-PGF)"/>
            <person name="Walter F."/>
            <person name="Albersmeier A."/>
            <person name="Kalinowski J."/>
            <person name="Ruckert C."/>
        </authorList>
    </citation>
    <scope>NUCLEOTIDE SEQUENCE</scope>
    <source>
        <strain evidence="1">JCM 4815</strain>
    </source>
</reference>
<comment type="caution">
    <text evidence="1">The sequence shown here is derived from an EMBL/GenBank/DDBJ whole genome shotgun (WGS) entry which is preliminary data.</text>
</comment>
<dbReference type="EMBL" id="BMVW01000001">
    <property type="protein sequence ID" value="GGY93599.1"/>
    <property type="molecule type" value="Genomic_DNA"/>
</dbReference>
<dbReference type="Proteomes" id="UP000622166">
    <property type="component" value="Unassembled WGS sequence"/>
</dbReference>
<reference evidence="1" key="2">
    <citation type="submission" date="2020-09" db="EMBL/GenBank/DDBJ databases">
        <authorList>
            <person name="Sun Q."/>
            <person name="Ohkuma M."/>
        </authorList>
    </citation>
    <scope>NUCLEOTIDE SEQUENCE</scope>
    <source>
        <strain evidence="1">JCM 4815</strain>
    </source>
</reference>
<evidence type="ECO:0008006" key="3">
    <source>
        <dbReference type="Google" id="ProtNLM"/>
    </source>
</evidence>
<dbReference type="AlphaFoldDB" id="A0A918PAZ0"/>
<gene>
    <name evidence="1" type="ORF">GCM10010365_10300</name>
</gene>
<protein>
    <recommendedName>
        <fullName evidence="3">VCBS repeat-containing protein</fullName>
    </recommendedName>
</protein>
<name>A0A918PAZ0_9ACTN</name>